<evidence type="ECO:0000256" key="5">
    <source>
        <dbReference type="ARBA" id="ARBA00023212"/>
    </source>
</evidence>
<dbReference type="Gene3D" id="3.90.640.10">
    <property type="entry name" value="Actin, Chain A, domain 4"/>
    <property type="match status" value="1"/>
</dbReference>
<evidence type="ECO:0000256" key="7">
    <source>
        <dbReference type="ARBA" id="ARBA00074635"/>
    </source>
</evidence>
<comment type="subcellular location">
    <subcellularLocation>
        <location evidence="2">Cytoplasm</location>
        <location evidence="2">Cytoskeleton</location>
    </subcellularLocation>
    <subcellularLocation>
        <location evidence="1">Nucleus</location>
    </subcellularLocation>
</comment>
<dbReference type="SMART" id="SM00268">
    <property type="entry name" value="ACTIN"/>
    <property type="match status" value="1"/>
</dbReference>
<dbReference type="SUPFAM" id="SSF53067">
    <property type="entry name" value="Actin-like ATPase domain"/>
    <property type="match status" value="2"/>
</dbReference>
<dbReference type="VEuPathDB" id="VectorBase:LOC119164421"/>
<comment type="similarity">
    <text evidence="3">Belongs to the actin family. ARP6 subfamily.</text>
</comment>
<dbReference type="GO" id="GO:0005634">
    <property type="term" value="C:nucleus"/>
    <property type="evidence" value="ECO:0007669"/>
    <property type="project" value="UniProtKB-SubCell"/>
</dbReference>
<dbReference type="CDD" id="cd10210">
    <property type="entry name" value="ASKHA_NBD_Arp6"/>
    <property type="match status" value="1"/>
</dbReference>
<evidence type="ECO:0000256" key="4">
    <source>
        <dbReference type="ARBA" id="ARBA00022490"/>
    </source>
</evidence>
<evidence type="ECO:0000256" key="3">
    <source>
        <dbReference type="ARBA" id="ARBA00005665"/>
    </source>
</evidence>
<dbReference type="FunFam" id="2.30.36.70:FF:000003">
    <property type="entry name" value="Actin-related protein 6"/>
    <property type="match status" value="1"/>
</dbReference>
<dbReference type="AlphaFoldDB" id="A0A6M2CYI2"/>
<dbReference type="PANTHER" id="PTHR11937">
    <property type="entry name" value="ACTIN"/>
    <property type="match status" value="1"/>
</dbReference>
<dbReference type="InterPro" id="IPR004000">
    <property type="entry name" value="Actin"/>
</dbReference>
<dbReference type="Gene3D" id="2.30.36.70">
    <property type="entry name" value="Actin, Chain A, domain 2"/>
    <property type="match status" value="1"/>
</dbReference>
<keyword evidence="6" id="KW-0539">Nucleus</keyword>
<evidence type="ECO:0000313" key="8">
    <source>
        <dbReference type="EMBL" id="NOV38893.1"/>
    </source>
</evidence>
<accession>A0A6M2CYI2</accession>
<proteinExistence type="inferred from homology"/>
<keyword evidence="4" id="KW-0963">Cytoplasm</keyword>
<dbReference type="EMBL" id="GHWJ01006156">
    <property type="protein sequence ID" value="NOV38893.1"/>
    <property type="molecule type" value="Transcribed_RNA"/>
</dbReference>
<evidence type="ECO:0000256" key="1">
    <source>
        <dbReference type="ARBA" id="ARBA00004123"/>
    </source>
</evidence>
<dbReference type="Gene3D" id="3.30.420.40">
    <property type="match status" value="2"/>
</dbReference>
<dbReference type="InterPro" id="IPR043129">
    <property type="entry name" value="ATPase_NBD"/>
</dbReference>
<name>A0A6M2CYI2_RHIMP</name>
<dbReference type="OrthoDB" id="6220758at2759"/>
<dbReference type="Pfam" id="PF00022">
    <property type="entry name" value="Actin"/>
    <property type="match status" value="1"/>
</dbReference>
<sequence>MTHTTMAAHCLVVDNGGGSIKAGFTTQNVPRVLPNCITKAKSERRRQFIGDQLDDCKDMSALFYLLPFQKGYLVNWEVEKQVWDYMFGKDVFNVQFEETCLILTEPYFNFPSIRESLVEVLYEEYQFHSLLLTTAGALSALKYRKERVREMACVVVDSGFSFTHIAPFLRGKLIKAGIRRINLGGKALTNHLKDIISYRQLHVMDETYVMNQVKEDACFVSTSFNEHMKIARKHGPENTVARDYVLPDYTVIKRGYIRPLEETTGKPKDNEQLLRLNNERFMVPELLFHPSDIGIEEMGIPEAINYVVETLPKEMRPHMLKNVLLVGGNACFPAFGERVYTDLRSLCPEICEVNVTAPDNPITYAWHGGVMAFQDPEMNKLIVTKKQYEENGTAYCLEKFDS</sequence>
<keyword evidence="5" id="KW-0206">Cytoskeleton</keyword>
<organism evidence="8">
    <name type="scientific">Rhipicephalus microplus</name>
    <name type="common">Cattle tick</name>
    <name type="synonym">Boophilus microplus</name>
    <dbReference type="NCBI Taxonomy" id="6941"/>
    <lineage>
        <taxon>Eukaryota</taxon>
        <taxon>Metazoa</taxon>
        <taxon>Ecdysozoa</taxon>
        <taxon>Arthropoda</taxon>
        <taxon>Chelicerata</taxon>
        <taxon>Arachnida</taxon>
        <taxon>Acari</taxon>
        <taxon>Parasitiformes</taxon>
        <taxon>Ixodida</taxon>
        <taxon>Ixodoidea</taxon>
        <taxon>Ixodidae</taxon>
        <taxon>Rhipicephalinae</taxon>
        <taxon>Rhipicephalus</taxon>
        <taxon>Boophilus</taxon>
    </lineage>
</organism>
<evidence type="ECO:0000256" key="2">
    <source>
        <dbReference type="ARBA" id="ARBA00004245"/>
    </source>
</evidence>
<dbReference type="GO" id="GO:0005856">
    <property type="term" value="C:cytoskeleton"/>
    <property type="evidence" value="ECO:0007669"/>
    <property type="project" value="UniProtKB-SubCell"/>
</dbReference>
<dbReference type="FunFam" id="3.90.640.10:FF:000014">
    <property type="entry name" value="Putative actin-related protein 6"/>
    <property type="match status" value="1"/>
</dbReference>
<reference evidence="8" key="1">
    <citation type="submission" date="2019-09" db="EMBL/GenBank/DDBJ databases">
        <title>Organ-specific transcriptomic study of the physiology of the cattle tick, Rhipicephalus microplus.</title>
        <authorList>
            <person name="Tirloni L."/>
            <person name="Braz G."/>
            <person name="Gandara A.C.P."/>
            <person name="Sabadin G.A."/>
            <person name="da Silva R.M."/>
            <person name="Guizzo M.G."/>
            <person name="Machado J.A."/>
            <person name="Costa E.P."/>
            <person name="Gomes H.F."/>
            <person name="Moraes J."/>
            <person name="Mota M.B.S."/>
            <person name="Mesquita R.D."/>
            <person name="Alvarenga P.H."/>
            <person name="Alves F."/>
            <person name="Seixas A."/>
            <person name="da Fonseca R.N."/>
            <person name="Fogaca A."/>
            <person name="Logullo C."/>
            <person name="Tanaka A."/>
            <person name="Daffre S."/>
            <person name="Termignoni C."/>
            <person name="Vaz I.S.Jr."/>
            <person name="Oliveira P.L."/>
            <person name="Ribeiro J.M."/>
        </authorList>
    </citation>
    <scope>NUCLEOTIDE SEQUENCE</scope>
    <source>
        <strain evidence="8">Porto Alegre</strain>
    </source>
</reference>
<protein>
    <recommendedName>
        <fullName evidence="7">Actin-related protein 6</fullName>
    </recommendedName>
</protein>
<evidence type="ECO:0000256" key="6">
    <source>
        <dbReference type="ARBA" id="ARBA00023242"/>
    </source>
</evidence>